<evidence type="ECO:0000313" key="3">
    <source>
        <dbReference type="Proteomes" id="UP000270581"/>
    </source>
</evidence>
<protein>
    <submittedName>
        <fullName evidence="2">Uncharacterized protein</fullName>
    </submittedName>
</protein>
<keyword evidence="3" id="KW-1185">Reference proteome</keyword>
<reference evidence="2 3" key="1">
    <citation type="submission" date="2018-11" db="EMBL/GenBank/DDBJ databases">
        <title>Genome sequences of Natronomonas sp. CBA1133.</title>
        <authorList>
            <person name="Roh S.W."/>
            <person name="Cha I.-T."/>
        </authorList>
    </citation>
    <scope>NUCLEOTIDE SEQUENCE [LARGE SCALE GENOMIC DNA]</scope>
    <source>
        <strain evidence="2 3">CBA1133</strain>
    </source>
</reference>
<feature type="transmembrane region" description="Helical" evidence="1">
    <location>
        <begin position="46"/>
        <end position="63"/>
    </location>
</feature>
<dbReference type="RefSeq" id="WP_075937334.1">
    <property type="nucleotide sequence ID" value="NZ_BDJH01000002.1"/>
</dbReference>
<keyword evidence="1" id="KW-0472">Membrane</keyword>
<dbReference type="Proteomes" id="UP000270581">
    <property type="component" value="Unassembled WGS sequence"/>
</dbReference>
<keyword evidence="1" id="KW-1133">Transmembrane helix</keyword>
<gene>
    <name evidence="2" type="ORF">Nmn1133_11850</name>
</gene>
<feature type="transmembrane region" description="Helical" evidence="1">
    <location>
        <begin position="14"/>
        <end position="34"/>
    </location>
</feature>
<keyword evidence="1" id="KW-0812">Transmembrane</keyword>
<organism evidence="2 3">
    <name type="scientific">Halosegnis longus</name>
    <dbReference type="NCBI Taxonomy" id="2216012"/>
    <lineage>
        <taxon>Archaea</taxon>
        <taxon>Methanobacteriati</taxon>
        <taxon>Methanobacteriota</taxon>
        <taxon>Stenosarchaea group</taxon>
        <taxon>Halobacteria</taxon>
        <taxon>Halobacteriales</taxon>
        <taxon>Natronomonadaceae</taxon>
        <taxon>Halosegnis</taxon>
    </lineage>
</organism>
<name>A0AAJ4RA40_9EURY</name>
<proteinExistence type="predicted"/>
<evidence type="ECO:0000256" key="1">
    <source>
        <dbReference type="SAM" id="Phobius"/>
    </source>
</evidence>
<evidence type="ECO:0000313" key="2">
    <source>
        <dbReference type="EMBL" id="RNJ27303.1"/>
    </source>
</evidence>
<dbReference type="AlphaFoldDB" id="A0AAJ4RA40"/>
<accession>A0AAJ4RA40</accession>
<dbReference type="EMBL" id="RJJC01000001">
    <property type="protein sequence ID" value="RNJ27303.1"/>
    <property type="molecule type" value="Genomic_DNA"/>
</dbReference>
<comment type="caution">
    <text evidence="2">The sequence shown here is derived from an EMBL/GenBank/DDBJ whole genome shotgun (WGS) entry which is preliminary data.</text>
</comment>
<sequence length="71" mass="7672">MPSEAELLASIRRWLVAGVLALGIVVFQLSAIQQGVALHQGGLPDLMRLVGFLIAVAALGTLVNSDWERYR</sequence>